<evidence type="ECO:0000313" key="3">
    <source>
        <dbReference type="Proteomes" id="UP000055045"/>
    </source>
</evidence>
<dbReference type="OrthoDB" id="4991875at2759"/>
<feature type="signal peptide" evidence="1">
    <location>
        <begin position="1"/>
        <end position="15"/>
    </location>
</feature>
<gene>
    <name evidence="2" type="ORF">ACN42_g5585</name>
</gene>
<name>A0A101MJ62_PENFR</name>
<sequence>MILQVVLAFATLGLAADYPVVSLFIPNANPQSLLGEVLAAQSATTTYSINCPAGKTNSTECGMGPGLFLTAAPTSVEYLISAEPDNLCVSSTVNHFRELQWLTHQLNRYNHVVCDVTDLPTGAYTCTDTVTGQGAPTPGTSTSTIAWDQLSLLPVTITSTADAVMATASGPTATSTSEVLPGSDASPAATSVVTTPAAGVAAQATTVATTGMSGVAERSTSIGLLLSCVAVQALAALL</sequence>
<keyword evidence="1" id="KW-0732">Signal</keyword>
<comment type="caution">
    <text evidence="2">The sequence shown here is derived from an EMBL/GenBank/DDBJ whole genome shotgun (WGS) entry which is preliminary data.</text>
</comment>
<dbReference type="EMBL" id="LLXE01000131">
    <property type="protein sequence ID" value="KUM61542.1"/>
    <property type="molecule type" value="Genomic_DNA"/>
</dbReference>
<dbReference type="PANTHER" id="PTHR40640:SF1">
    <property type="entry name" value="ANCHORED GLYCOPROTEIN, PUTATIVE (AFU_ORTHOLOGUE AFUA_8G04860)-RELATED"/>
    <property type="match status" value="1"/>
</dbReference>
<feature type="chain" id="PRO_5012317082" description="Ig-like domain-containing protein" evidence="1">
    <location>
        <begin position="16"/>
        <end position="238"/>
    </location>
</feature>
<keyword evidence="3" id="KW-1185">Reference proteome</keyword>
<dbReference type="PANTHER" id="PTHR40640">
    <property type="entry name" value="ANCHORED GLYCOPROTEIN, PUTATIVE (AFU_ORTHOLOGUE AFUA_8G04860)-RELATED"/>
    <property type="match status" value="1"/>
</dbReference>
<dbReference type="Proteomes" id="UP000055045">
    <property type="component" value="Unassembled WGS sequence"/>
</dbReference>
<evidence type="ECO:0000313" key="2">
    <source>
        <dbReference type="EMBL" id="KUM61542.1"/>
    </source>
</evidence>
<accession>A0A101MJ62</accession>
<evidence type="ECO:0008006" key="4">
    <source>
        <dbReference type="Google" id="ProtNLM"/>
    </source>
</evidence>
<protein>
    <recommendedName>
        <fullName evidence="4">Ig-like domain-containing protein</fullName>
    </recommendedName>
</protein>
<dbReference type="STRING" id="48697.A0A101MJ62"/>
<organism evidence="2 3">
    <name type="scientific">Penicillium freii</name>
    <dbReference type="NCBI Taxonomy" id="48697"/>
    <lineage>
        <taxon>Eukaryota</taxon>
        <taxon>Fungi</taxon>
        <taxon>Dikarya</taxon>
        <taxon>Ascomycota</taxon>
        <taxon>Pezizomycotina</taxon>
        <taxon>Eurotiomycetes</taxon>
        <taxon>Eurotiomycetidae</taxon>
        <taxon>Eurotiales</taxon>
        <taxon>Aspergillaceae</taxon>
        <taxon>Penicillium</taxon>
    </lineage>
</organism>
<proteinExistence type="predicted"/>
<evidence type="ECO:0000256" key="1">
    <source>
        <dbReference type="SAM" id="SignalP"/>
    </source>
</evidence>
<reference evidence="2 3" key="1">
    <citation type="submission" date="2015-10" db="EMBL/GenBank/DDBJ databases">
        <title>Genome sequencing of Penicillium freii.</title>
        <authorList>
            <person name="Nguyen H.D."/>
            <person name="Visagie C.M."/>
            <person name="Seifert K.A."/>
        </authorList>
    </citation>
    <scope>NUCLEOTIDE SEQUENCE [LARGE SCALE GENOMIC DNA]</scope>
    <source>
        <strain evidence="2 3">DAOM 242723</strain>
    </source>
</reference>
<dbReference type="AlphaFoldDB" id="A0A101MJ62"/>